<comment type="caution">
    <text evidence="8">The sequence shown here is derived from an EMBL/GenBank/DDBJ whole genome shotgun (WGS) entry which is preliminary data.</text>
</comment>
<evidence type="ECO:0000256" key="4">
    <source>
        <dbReference type="ARBA" id="ARBA00023242"/>
    </source>
</evidence>
<dbReference type="PRINTS" id="PR00320">
    <property type="entry name" value="GPROTEINBRPT"/>
</dbReference>
<dbReference type="Gene3D" id="2.130.10.10">
    <property type="entry name" value="YVTN repeat-like/Quinoprotein amine dehydrogenase"/>
    <property type="match status" value="1"/>
</dbReference>
<dbReference type="Pfam" id="PF00400">
    <property type="entry name" value="WD40"/>
    <property type="match status" value="7"/>
</dbReference>
<dbReference type="SUPFAM" id="SSF50978">
    <property type="entry name" value="WD40 repeat-like"/>
    <property type="match status" value="1"/>
</dbReference>
<evidence type="ECO:0000256" key="1">
    <source>
        <dbReference type="ARBA" id="ARBA00004604"/>
    </source>
</evidence>
<dbReference type="InterPro" id="IPR020472">
    <property type="entry name" value="WD40_PAC1"/>
</dbReference>
<name>A0A4Y2KUD6_ARAVE</name>
<evidence type="ECO:0000256" key="2">
    <source>
        <dbReference type="ARBA" id="ARBA00022574"/>
    </source>
</evidence>
<comment type="similarity">
    <text evidence="5">Belongs to the NLE1/RSA4 family.</text>
</comment>
<feature type="domain" description="NLE" evidence="7">
    <location>
        <begin position="8"/>
        <end position="65"/>
    </location>
</feature>
<dbReference type="PRINTS" id="PR00319">
    <property type="entry name" value="GPROTEINB"/>
</dbReference>
<keyword evidence="4" id="KW-0539">Nucleus</keyword>
<dbReference type="FunFam" id="2.130.10.10:FF:000092">
    <property type="entry name" value="notchless protein homolog"/>
    <property type="match status" value="1"/>
</dbReference>
<feature type="repeat" description="WD" evidence="6">
    <location>
        <begin position="185"/>
        <end position="223"/>
    </location>
</feature>
<dbReference type="InterPro" id="IPR036322">
    <property type="entry name" value="WD40_repeat_dom_sf"/>
</dbReference>
<dbReference type="InterPro" id="IPR015943">
    <property type="entry name" value="WD40/YVTN_repeat-like_dom_sf"/>
</dbReference>
<keyword evidence="2 6" id="KW-0853">WD repeat</keyword>
<evidence type="ECO:0000256" key="3">
    <source>
        <dbReference type="ARBA" id="ARBA00022737"/>
    </source>
</evidence>
<dbReference type="InterPro" id="IPR019775">
    <property type="entry name" value="WD40_repeat_CS"/>
</dbReference>
<dbReference type="OrthoDB" id="10267436at2759"/>
<dbReference type="GO" id="GO:0007219">
    <property type="term" value="P:Notch signaling pathway"/>
    <property type="evidence" value="ECO:0007669"/>
    <property type="project" value="TreeGrafter"/>
</dbReference>
<dbReference type="PROSITE" id="PS00678">
    <property type="entry name" value="WD_REPEATS_1"/>
    <property type="match status" value="3"/>
</dbReference>
<dbReference type="InterPro" id="IPR012972">
    <property type="entry name" value="NLE"/>
</dbReference>
<feature type="repeat" description="WD" evidence="6">
    <location>
        <begin position="401"/>
        <end position="442"/>
    </location>
</feature>
<dbReference type="PROSITE" id="PS50294">
    <property type="entry name" value="WD_REPEATS_REGION"/>
    <property type="match status" value="6"/>
</dbReference>
<feature type="repeat" description="WD" evidence="6">
    <location>
        <begin position="100"/>
        <end position="141"/>
    </location>
</feature>
<feature type="repeat" description="WD" evidence="6">
    <location>
        <begin position="359"/>
        <end position="400"/>
    </location>
</feature>
<dbReference type="GO" id="GO:0005730">
    <property type="term" value="C:nucleolus"/>
    <property type="evidence" value="ECO:0007669"/>
    <property type="project" value="UniProtKB-SubCell"/>
</dbReference>
<accession>A0A4Y2KUD6</accession>
<dbReference type="AlphaFoldDB" id="A0A4Y2KUD6"/>
<dbReference type="Pfam" id="PF08154">
    <property type="entry name" value="NLE"/>
    <property type="match status" value="1"/>
</dbReference>
<feature type="repeat" description="WD" evidence="6">
    <location>
        <begin position="142"/>
        <end position="183"/>
    </location>
</feature>
<gene>
    <name evidence="8" type="primary">NLE1_2</name>
    <name evidence="8" type="ORF">AVEN_218445_1</name>
</gene>
<dbReference type="SMART" id="SM00320">
    <property type="entry name" value="WD40"/>
    <property type="match status" value="8"/>
</dbReference>
<dbReference type="CDD" id="cd00200">
    <property type="entry name" value="WD40"/>
    <property type="match status" value="1"/>
</dbReference>
<protein>
    <submittedName>
        <fullName evidence="8">Notchless 1</fullName>
    </submittedName>
</protein>
<keyword evidence="3" id="KW-0677">Repeat</keyword>
<dbReference type="InterPro" id="IPR001632">
    <property type="entry name" value="WD40_G-protein_beta-like"/>
</dbReference>
<evidence type="ECO:0000256" key="5">
    <source>
        <dbReference type="ARBA" id="ARBA00061016"/>
    </source>
</evidence>
<reference evidence="8 9" key="1">
    <citation type="journal article" date="2019" name="Sci. Rep.">
        <title>Orb-weaving spider Araneus ventricosus genome elucidates the spidroin gene catalogue.</title>
        <authorList>
            <person name="Kono N."/>
            <person name="Nakamura H."/>
            <person name="Ohtoshi R."/>
            <person name="Moran D.A.P."/>
            <person name="Shinohara A."/>
            <person name="Yoshida Y."/>
            <person name="Fujiwara M."/>
            <person name="Mori M."/>
            <person name="Tomita M."/>
            <person name="Arakawa K."/>
        </authorList>
    </citation>
    <scope>NUCLEOTIDE SEQUENCE [LARGE SCALE GENOMIC DNA]</scope>
</reference>
<feature type="repeat" description="WD" evidence="6">
    <location>
        <begin position="443"/>
        <end position="476"/>
    </location>
</feature>
<evidence type="ECO:0000256" key="6">
    <source>
        <dbReference type="PROSITE-ProRule" id="PRU00221"/>
    </source>
</evidence>
<evidence type="ECO:0000259" key="7">
    <source>
        <dbReference type="Pfam" id="PF08154"/>
    </source>
</evidence>
<evidence type="ECO:0000313" key="8">
    <source>
        <dbReference type="EMBL" id="GBN06114.1"/>
    </source>
</evidence>
<dbReference type="GO" id="GO:0000027">
    <property type="term" value="P:ribosomal large subunit assembly"/>
    <property type="evidence" value="ECO:0007669"/>
    <property type="project" value="TreeGrafter"/>
</dbReference>
<dbReference type="PROSITE" id="PS50082">
    <property type="entry name" value="WD_REPEATS_2"/>
    <property type="match status" value="6"/>
</dbReference>
<dbReference type="EMBL" id="BGPR01005032">
    <property type="protein sequence ID" value="GBN06114.1"/>
    <property type="molecule type" value="Genomic_DNA"/>
</dbReference>
<proteinExistence type="inferred from homology"/>
<keyword evidence="9" id="KW-1185">Reference proteome</keyword>
<organism evidence="8 9">
    <name type="scientific">Araneus ventricosus</name>
    <name type="common">Orbweaver spider</name>
    <name type="synonym">Epeira ventricosa</name>
    <dbReference type="NCBI Taxonomy" id="182803"/>
    <lineage>
        <taxon>Eukaryota</taxon>
        <taxon>Metazoa</taxon>
        <taxon>Ecdysozoa</taxon>
        <taxon>Arthropoda</taxon>
        <taxon>Chelicerata</taxon>
        <taxon>Arachnida</taxon>
        <taxon>Araneae</taxon>
        <taxon>Araneomorphae</taxon>
        <taxon>Entelegynae</taxon>
        <taxon>Araneoidea</taxon>
        <taxon>Araneidae</taxon>
        <taxon>Araneus</taxon>
    </lineage>
</organism>
<dbReference type="PANTHER" id="PTHR19848:SF0">
    <property type="entry name" value="NOTCHLESS PROTEIN HOMOLOG 1"/>
    <property type="match status" value="1"/>
</dbReference>
<dbReference type="PANTHER" id="PTHR19848">
    <property type="entry name" value="WD40 REPEAT PROTEIN"/>
    <property type="match status" value="1"/>
</dbReference>
<dbReference type="Proteomes" id="UP000499080">
    <property type="component" value="Unassembled WGS sequence"/>
</dbReference>
<sequence length="476" mass="52934">MEGKSNFILARFKDEAGEATTNPLDLPVDITVDKLTDLCNSLLDKEGVPFLFFVNDVQIKDSLLNVLEKKHLGSEQILEITYAEQAVFRVRPVTRCTSSIPGHAEAVISASFSPDGRYLASGSGDTTVRLWDVSTETPQYTCKAHKHWVLCIAWSPNGLKLASGCKNGQICIWDPKTGKQMGRTLSGHKGWINALAWEPLHRNGDCRHLASASKDCTVRVWDIVTYQTLFCLSSHTGSVTCLRWGGSGLIYSGSQDRTILVYRANDGVLCRTLKGHAHWVNTIALNTDYVMRTGPYDPSKASVNYMEVTENMSAQLAALALQRYEAATRGEPEIMVSGSDDFTMILWAPEKEKQSIARLTGHHNLINDVKFSPDMRMIATASFDKSIKLWNGRTGKYLASLHGHVQQVYQISWSADSRLLVSGSADSTLKLWDMKTYKIMVDLPGHSDEIYAVDWSPDGQRVVSGGKDKVIKIWRQ</sequence>
<evidence type="ECO:0000313" key="9">
    <source>
        <dbReference type="Proteomes" id="UP000499080"/>
    </source>
</evidence>
<comment type="subcellular location">
    <subcellularLocation>
        <location evidence="1">Nucleus</location>
        <location evidence="1">Nucleolus</location>
    </subcellularLocation>
</comment>
<dbReference type="InterPro" id="IPR001680">
    <property type="entry name" value="WD40_rpt"/>
</dbReference>